<name>A0A0G3M5N9_CHRGL</name>
<evidence type="ECO:0000256" key="5">
    <source>
        <dbReference type="ARBA" id="ARBA00023077"/>
    </source>
</evidence>
<keyword evidence="13" id="KW-0675">Receptor</keyword>
<accession>A0A0G3M5N9</accession>
<evidence type="ECO:0000256" key="8">
    <source>
        <dbReference type="PROSITE-ProRule" id="PRU01360"/>
    </source>
</evidence>
<feature type="domain" description="TonB-dependent receptor-like beta-barrel" evidence="11">
    <location>
        <begin position="539"/>
        <end position="903"/>
    </location>
</feature>
<evidence type="ECO:0000256" key="3">
    <source>
        <dbReference type="ARBA" id="ARBA00022452"/>
    </source>
</evidence>
<dbReference type="EMBL" id="CP009928">
    <property type="protein sequence ID" value="AKK73935.1"/>
    <property type="molecule type" value="Genomic_DNA"/>
</dbReference>
<dbReference type="Pfam" id="PF00593">
    <property type="entry name" value="TonB_dep_Rec_b-barrel"/>
    <property type="match status" value="1"/>
</dbReference>
<evidence type="ECO:0000256" key="9">
    <source>
        <dbReference type="RuleBase" id="RU003357"/>
    </source>
</evidence>
<proteinExistence type="inferred from homology"/>
<dbReference type="Gene3D" id="2.60.40.1120">
    <property type="entry name" value="Carboxypeptidase-like, regulatory domain"/>
    <property type="match status" value="1"/>
</dbReference>
<organism evidence="13 14">
    <name type="scientific">Chryseobacterium gallinarum</name>
    <dbReference type="NCBI Taxonomy" id="1324352"/>
    <lineage>
        <taxon>Bacteria</taxon>
        <taxon>Pseudomonadati</taxon>
        <taxon>Bacteroidota</taxon>
        <taxon>Flavobacteriia</taxon>
        <taxon>Flavobacteriales</taxon>
        <taxon>Weeksellaceae</taxon>
        <taxon>Chryseobacterium group</taxon>
        <taxon>Chryseobacterium</taxon>
    </lineage>
</organism>
<dbReference type="InterPro" id="IPR000531">
    <property type="entry name" value="Beta-barrel_TonB"/>
</dbReference>
<evidence type="ECO:0000256" key="4">
    <source>
        <dbReference type="ARBA" id="ARBA00022692"/>
    </source>
</evidence>
<comment type="similarity">
    <text evidence="8 9">Belongs to the TonB-dependent receptor family.</text>
</comment>
<dbReference type="PANTHER" id="PTHR40980">
    <property type="entry name" value="PLUG DOMAIN-CONTAINING PROTEIN"/>
    <property type="match status" value="1"/>
</dbReference>
<comment type="subcellular location">
    <subcellularLocation>
        <location evidence="1 8">Cell outer membrane</location>
        <topology evidence="1 8">Multi-pass membrane protein</topology>
    </subcellularLocation>
</comment>
<evidence type="ECO:0000256" key="7">
    <source>
        <dbReference type="ARBA" id="ARBA00023237"/>
    </source>
</evidence>
<keyword evidence="10" id="KW-0732">Signal</keyword>
<dbReference type="PATRIC" id="fig|1324352.5.peg.3374"/>
<dbReference type="PANTHER" id="PTHR40980:SF4">
    <property type="entry name" value="TONB-DEPENDENT RECEPTOR-LIKE BETA-BARREL DOMAIN-CONTAINING PROTEIN"/>
    <property type="match status" value="1"/>
</dbReference>
<dbReference type="KEGG" id="cgn:OK18_16160"/>
<dbReference type="InterPro" id="IPR039426">
    <property type="entry name" value="TonB-dep_rcpt-like"/>
</dbReference>
<keyword evidence="5 9" id="KW-0798">TonB box</keyword>
<dbReference type="NCBIfam" id="TIGR01782">
    <property type="entry name" value="TonB-Xanth-Caul"/>
    <property type="match status" value="1"/>
</dbReference>
<feature type="domain" description="TonB-dependent receptor plug" evidence="12">
    <location>
        <begin position="125"/>
        <end position="228"/>
    </location>
</feature>
<evidence type="ECO:0000313" key="14">
    <source>
        <dbReference type="Proteomes" id="UP000035213"/>
    </source>
</evidence>
<evidence type="ECO:0000259" key="11">
    <source>
        <dbReference type="Pfam" id="PF00593"/>
    </source>
</evidence>
<dbReference type="Gene3D" id="2.40.170.20">
    <property type="entry name" value="TonB-dependent receptor, beta-barrel domain"/>
    <property type="match status" value="1"/>
</dbReference>
<evidence type="ECO:0000313" key="13">
    <source>
        <dbReference type="EMBL" id="AKK73935.1"/>
    </source>
</evidence>
<dbReference type="InterPro" id="IPR010104">
    <property type="entry name" value="TonB_rcpt_bac"/>
</dbReference>
<dbReference type="STRING" id="1324352.OK18_16160"/>
<protein>
    <submittedName>
        <fullName evidence="13">TonB-dependent receptor</fullName>
    </submittedName>
</protein>
<evidence type="ECO:0000256" key="1">
    <source>
        <dbReference type="ARBA" id="ARBA00004571"/>
    </source>
</evidence>
<dbReference type="AlphaFoldDB" id="A0A0G3M5N9"/>
<feature type="chain" id="PRO_5005184896" evidence="10">
    <location>
        <begin position="19"/>
        <end position="936"/>
    </location>
</feature>
<dbReference type="SUPFAM" id="SSF49452">
    <property type="entry name" value="Starch-binding domain-like"/>
    <property type="match status" value="1"/>
</dbReference>
<dbReference type="OrthoDB" id="8727862at2"/>
<sequence length="936" mass="105386">MKKIFTSVLFCASIFFYAQTGSLSGNINDDSKIALPGAKISLSPGNIYTTSDEHGNFVFLNVPPGNYTMKVDYLGYGVHEYNVTVEPEKNTRQNIIFAKKETTIDEIVVSGSTLKNQARALNKQKNNANITNVISADQIGRFPDANIGDALKRVPGITIQNDQGEARNLIIRGLAPNLNSVTLNGDRIPSAEGDNRNVQMDLIPSDMISTIEVNKTLTPDMDADAIGGSVNLITRASPNGERISATLAGGYSPIREKGNYTAGLVYGNRFLDKKLGAVFSFSYNNNNFGSDNIEPVWSLANDATQTVYISKMGVRYYNEHRIRHSFDLNMDYEFNSKNKIYASAMYNFRNDKETRYALGYKIKPVYNTDETEITGWKGSITRQNKGGDADNDNTRFEKQKVQNYALRGEHLLGSKVDLDWSVNYAIASEDKPHQRYIEFENSKMTFSQDLISPEKPVITPLAADDLGSYKLSDLSDANSFTQEKELGAKMNVRFPFSVIDGRKGRLRTGFRLRLKEKERNNDFYAFQPVSSLGSLLSVPTIYLDGHNFQAGHYVPGTFVDPSYLGGLDLFNPNLFNGKSRPEKFLSSNYTAKEQIYAGYIRWDQDLNDQLSMILGARIETTKIDYTGNYVMNEKDLIGQINNTNTYTNVLPNISFKYVPVQDLVLRAAFTTALARPNYYSLVPYLNVIPEDEIVAAGNPGLKATYAYNFDFMAEKYFKSVGILSGGIFYKNLNNFIYTYSKRNYTADDFATDFAGQSNPIPAGESNWKFTQQRNGDNVDIYGFEVALQRQMDFIPGAFWKGLGVYVNYTYTQSKAKGITNEDGAERTDVGLPGTAPHMFNGSLSWENKRFSARISMNYASHYIDELGGKAFDDRYYDKQFFLDANASYKITNQLRIFAEANNLTNQPLRYYQGIQSRTTQAEYYRPRFTVGIKFDF</sequence>
<dbReference type="Pfam" id="PF07715">
    <property type="entry name" value="Plug"/>
    <property type="match status" value="1"/>
</dbReference>
<evidence type="ECO:0000256" key="6">
    <source>
        <dbReference type="ARBA" id="ARBA00023136"/>
    </source>
</evidence>
<gene>
    <name evidence="13" type="ORF">OK18_16160</name>
</gene>
<dbReference type="Pfam" id="PF13715">
    <property type="entry name" value="CarbopepD_reg_2"/>
    <property type="match status" value="1"/>
</dbReference>
<evidence type="ECO:0000259" key="12">
    <source>
        <dbReference type="Pfam" id="PF07715"/>
    </source>
</evidence>
<dbReference type="Proteomes" id="UP000035213">
    <property type="component" value="Chromosome"/>
</dbReference>
<keyword evidence="3 8" id="KW-1134">Transmembrane beta strand</keyword>
<keyword evidence="6 8" id="KW-0472">Membrane</keyword>
<keyword evidence="7 8" id="KW-0998">Cell outer membrane</keyword>
<evidence type="ECO:0000256" key="2">
    <source>
        <dbReference type="ARBA" id="ARBA00022448"/>
    </source>
</evidence>
<dbReference type="GO" id="GO:0030246">
    <property type="term" value="F:carbohydrate binding"/>
    <property type="evidence" value="ECO:0007669"/>
    <property type="project" value="InterPro"/>
</dbReference>
<dbReference type="PROSITE" id="PS52016">
    <property type="entry name" value="TONB_DEPENDENT_REC_3"/>
    <property type="match status" value="1"/>
</dbReference>
<evidence type="ECO:0000256" key="10">
    <source>
        <dbReference type="SAM" id="SignalP"/>
    </source>
</evidence>
<dbReference type="SUPFAM" id="SSF56935">
    <property type="entry name" value="Porins"/>
    <property type="match status" value="1"/>
</dbReference>
<dbReference type="RefSeq" id="WP_053328667.1">
    <property type="nucleotide sequence ID" value="NZ_CP009928.1"/>
</dbReference>
<dbReference type="GO" id="GO:0009279">
    <property type="term" value="C:cell outer membrane"/>
    <property type="evidence" value="ECO:0007669"/>
    <property type="project" value="UniProtKB-SubCell"/>
</dbReference>
<dbReference type="InterPro" id="IPR013784">
    <property type="entry name" value="Carb-bd-like_fold"/>
</dbReference>
<keyword evidence="4 8" id="KW-0812">Transmembrane</keyword>
<dbReference type="InterPro" id="IPR036942">
    <property type="entry name" value="Beta-barrel_TonB_sf"/>
</dbReference>
<dbReference type="CDD" id="cd01347">
    <property type="entry name" value="ligand_gated_channel"/>
    <property type="match status" value="1"/>
</dbReference>
<dbReference type="Gene3D" id="2.170.130.10">
    <property type="entry name" value="TonB-dependent receptor, plug domain"/>
    <property type="match status" value="1"/>
</dbReference>
<reference evidence="13 14" key="1">
    <citation type="submission" date="2014-11" db="EMBL/GenBank/DDBJ databases">
        <authorList>
            <person name="Park G.-S."/>
            <person name="Hong S.-J."/>
            <person name="Jung B.K."/>
            <person name="Khan A.R."/>
            <person name="Kwak Y."/>
            <person name="Shin J.-H."/>
        </authorList>
    </citation>
    <scope>NUCLEOTIDE SEQUENCE [LARGE SCALE GENOMIC DNA]</scope>
    <source>
        <strain evidence="13 14">DSM 27622</strain>
    </source>
</reference>
<dbReference type="InterPro" id="IPR012910">
    <property type="entry name" value="Plug_dom"/>
</dbReference>
<feature type="signal peptide" evidence="10">
    <location>
        <begin position="1"/>
        <end position="18"/>
    </location>
</feature>
<dbReference type="InterPro" id="IPR037066">
    <property type="entry name" value="Plug_dom_sf"/>
</dbReference>
<keyword evidence="2 8" id="KW-0813">Transport</keyword>